<dbReference type="Proteomes" id="UP000799640">
    <property type="component" value="Unassembled WGS sequence"/>
</dbReference>
<accession>A0A6G1I406</accession>
<proteinExistence type="predicted"/>
<sequence length="465" mass="53523">MGDLAAGKISLVPFAGRAFPELHIPLIPKSTYEVFVKDSVEVLRDYYPVVYAPPMNPNGDLYPNITVLVQDNPNDPFDETFLSRRTALGAKFNTPFDGRTQSFAIPMPPWLVPLPVPVGNELAVTMKSKEDLLEEEEYEERILGDLDDSGYCSEYNPYGDYGANRSGEFIQLDVVYEDPNILQWTKFTLAWEDIATILGVLLKPLGLIINDHGLFLRDEKYERFFGPGRAVYFLTSDPDEMMHFIGLDPDHYKRGFESQEEIFAWIAEGDLIPPTGLPLNIHCEVYDQSYLWSEAERKVLQNRPMFAAFFGEFVRNGPRLTEILRRSFDQGLTHNAVVEFAVATFPKASDERTKLAKVYNLRMRGEKRLKSLAHQVAQKWDIKNHGANGFMRWIACEEGKLRVKRMKEALIIGPDEQIIAPRWLCKCNDYTFQYIVRWLKENIQHICDMELKVHQQKEAAMAHNW</sequence>
<name>A0A6G1I406_9PEZI</name>
<reference evidence="1" key="1">
    <citation type="journal article" date="2020" name="Stud. Mycol.">
        <title>101 Dothideomycetes genomes: a test case for predicting lifestyles and emergence of pathogens.</title>
        <authorList>
            <person name="Haridas S."/>
            <person name="Albert R."/>
            <person name="Binder M."/>
            <person name="Bloem J."/>
            <person name="Labutti K."/>
            <person name="Salamov A."/>
            <person name="Andreopoulos B."/>
            <person name="Baker S."/>
            <person name="Barry K."/>
            <person name="Bills G."/>
            <person name="Bluhm B."/>
            <person name="Cannon C."/>
            <person name="Castanera R."/>
            <person name="Culley D."/>
            <person name="Daum C."/>
            <person name="Ezra D."/>
            <person name="Gonzalez J."/>
            <person name="Henrissat B."/>
            <person name="Kuo A."/>
            <person name="Liang C."/>
            <person name="Lipzen A."/>
            <person name="Lutzoni F."/>
            <person name="Magnuson J."/>
            <person name="Mondo S."/>
            <person name="Nolan M."/>
            <person name="Ohm R."/>
            <person name="Pangilinan J."/>
            <person name="Park H.-J."/>
            <person name="Ramirez L."/>
            <person name="Alfaro M."/>
            <person name="Sun H."/>
            <person name="Tritt A."/>
            <person name="Yoshinaga Y."/>
            <person name="Zwiers L.-H."/>
            <person name="Turgeon B."/>
            <person name="Goodwin S."/>
            <person name="Spatafora J."/>
            <person name="Crous P."/>
            <person name="Grigoriev I."/>
        </authorList>
    </citation>
    <scope>NUCLEOTIDE SEQUENCE</scope>
    <source>
        <strain evidence="1">CBS 262.69</strain>
    </source>
</reference>
<dbReference type="EMBL" id="ML996690">
    <property type="protein sequence ID" value="KAF2403002.1"/>
    <property type="molecule type" value="Genomic_DNA"/>
</dbReference>
<dbReference type="OrthoDB" id="4708870at2759"/>
<evidence type="ECO:0000313" key="2">
    <source>
        <dbReference type="Proteomes" id="UP000799640"/>
    </source>
</evidence>
<organism evidence="1 2">
    <name type="scientific">Trichodelitschia bisporula</name>
    <dbReference type="NCBI Taxonomy" id="703511"/>
    <lineage>
        <taxon>Eukaryota</taxon>
        <taxon>Fungi</taxon>
        <taxon>Dikarya</taxon>
        <taxon>Ascomycota</taxon>
        <taxon>Pezizomycotina</taxon>
        <taxon>Dothideomycetes</taxon>
        <taxon>Dothideomycetes incertae sedis</taxon>
        <taxon>Phaeotrichales</taxon>
        <taxon>Phaeotrichaceae</taxon>
        <taxon>Trichodelitschia</taxon>
    </lineage>
</organism>
<gene>
    <name evidence="1" type="ORF">EJ06DRAFT_316871</name>
</gene>
<dbReference type="AlphaFoldDB" id="A0A6G1I406"/>
<evidence type="ECO:0000313" key="1">
    <source>
        <dbReference type="EMBL" id="KAF2403002.1"/>
    </source>
</evidence>
<protein>
    <submittedName>
        <fullName evidence="1">Uncharacterized protein</fullName>
    </submittedName>
</protein>
<keyword evidence="2" id="KW-1185">Reference proteome</keyword>